<proteinExistence type="inferred from homology"/>
<dbReference type="Pfam" id="PF02397">
    <property type="entry name" value="Bac_transf"/>
    <property type="match status" value="1"/>
</dbReference>
<dbReference type="AlphaFoldDB" id="A0A6J4NCD8"/>
<name>A0A6J4NCD8_9PSEU</name>
<feature type="domain" description="Bacterial sugar transferase" evidence="3">
    <location>
        <begin position="72"/>
        <end position="258"/>
    </location>
</feature>
<evidence type="ECO:0000256" key="1">
    <source>
        <dbReference type="ARBA" id="ARBA00006464"/>
    </source>
</evidence>
<dbReference type="InterPro" id="IPR003362">
    <property type="entry name" value="Bact_transf"/>
</dbReference>
<dbReference type="EC" id="2.7.8.6" evidence="4"/>
<gene>
    <name evidence="4" type="ORF">AVDCRST_MAG66-452</name>
</gene>
<accession>A0A6J4NCD8</accession>
<dbReference type="PANTHER" id="PTHR30576">
    <property type="entry name" value="COLANIC BIOSYNTHESIS UDP-GLUCOSE LIPID CARRIER TRANSFERASE"/>
    <property type="match status" value="1"/>
</dbReference>
<keyword evidence="2" id="KW-0472">Membrane</keyword>
<keyword evidence="2" id="KW-0812">Transmembrane</keyword>
<sequence>MTAAVQTASLTPDLRPALRLVEGSDQVTSTRPLPVALTAPLTVVPDLVPEEVGTEDVYAPGRTARGVVGVAKLVIDVTAAALLLLLVAPVLLVIAAAVRSDGGPVFFFQTRIGRGGREFRMVKFRSMVVDAERVRAELVDGNEGAGPLFKMRRDPRITRVGGLLRRYSIDELPQLLNVLGGQMSLIGPRPPLPSEAAEYTDRERRRLAVRPGMTGLWQVSGRSDLGWDESIALDLAYVDDWSLAMEAKIIAGTARAVLGGRGAY</sequence>
<keyword evidence="2" id="KW-1133">Transmembrane helix</keyword>
<evidence type="ECO:0000256" key="2">
    <source>
        <dbReference type="SAM" id="Phobius"/>
    </source>
</evidence>
<evidence type="ECO:0000259" key="3">
    <source>
        <dbReference type="Pfam" id="PF02397"/>
    </source>
</evidence>
<dbReference type="PANTHER" id="PTHR30576:SF10">
    <property type="entry name" value="SLL5057 PROTEIN"/>
    <property type="match status" value="1"/>
</dbReference>
<dbReference type="EMBL" id="CADCUS010000065">
    <property type="protein sequence ID" value="CAA9383545.1"/>
    <property type="molecule type" value="Genomic_DNA"/>
</dbReference>
<feature type="transmembrane region" description="Helical" evidence="2">
    <location>
        <begin position="77"/>
        <end position="98"/>
    </location>
</feature>
<organism evidence="4">
    <name type="scientific">uncultured Pseudonocardia sp</name>
    <dbReference type="NCBI Taxonomy" id="211455"/>
    <lineage>
        <taxon>Bacteria</taxon>
        <taxon>Bacillati</taxon>
        <taxon>Actinomycetota</taxon>
        <taxon>Actinomycetes</taxon>
        <taxon>Pseudonocardiales</taxon>
        <taxon>Pseudonocardiaceae</taxon>
        <taxon>Pseudonocardia</taxon>
        <taxon>environmental samples</taxon>
    </lineage>
</organism>
<protein>
    <submittedName>
        <fullName evidence="4">Exopolysaccharide biosynthesis polyprenyl glycosylphosphotransferase</fullName>
        <ecNumber evidence="4">2.7.8.6</ecNumber>
    </submittedName>
</protein>
<keyword evidence="4" id="KW-0808">Transferase</keyword>
<reference evidence="4" key="1">
    <citation type="submission" date="2020-02" db="EMBL/GenBank/DDBJ databases">
        <authorList>
            <person name="Meier V. D."/>
        </authorList>
    </citation>
    <scope>NUCLEOTIDE SEQUENCE</scope>
    <source>
        <strain evidence="4">AVDCRST_MAG66</strain>
    </source>
</reference>
<dbReference type="GO" id="GO:0047360">
    <property type="term" value="F:undecaprenyl-phosphate galactose phosphotransferase activity"/>
    <property type="evidence" value="ECO:0007669"/>
    <property type="project" value="UniProtKB-EC"/>
</dbReference>
<evidence type="ECO:0000313" key="4">
    <source>
        <dbReference type="EMBL" id="CAA9383545.1"/>
    </source>
</evidence>
<comment type="similarity">
    <text evidence="1">Belongs to the bacterial sugar transferase family.</text>
</comment>